<keyword evidence="4" id="KW-1185">Reference proteome</keyword>
<comment type="caution">
    <text evidence="2">The sequence shown here is derived from an EMBL/GenBank/DDBJ whole genome shotgun (WGS) entry which is preliminary data.</text>
</comment>
<reference evidence="1 4" key="2">
    <citation type="submission" date="2015-10" db="EMBL/GenBank/DDBJ databases">
        <title>Comparative genomics and high-throughput reverse genetic screens identify a new phytobacterial MAMP and an Arabidopsis receptor required for immune elicitation.</title>
        <authorList>
            <person name="Mott G.A."/>
            <person name="Thakur S."/>
            <person name="Wang P.W."/>
            <person name="Desveaux D."/>
            <person name="Guttman D.S."/>
        </authorList>
    </citation>
    <scope>NUCLEOTIDE SEQUENCE [LARGE SCALE GENOMIC DNA]</scope>
    <source>
        <strain evidence="1 4">BR1</strain>
    </source>
</reference>
<dbReference type="EMBL" id="LGLO01000124">
    <property type="protein sequence ID" value="KPC37905.1"/>
    <property type="molecule type" value="Genomic_DNA"/>
</dbReference>
<dbReference type="EMBL" id="RBPS01000231">
    <property type="protein sequence ID" value="RMO35073.1"/>
    <property type="molecule type" value="Genomic_DNA"/>
</dbReference>
<evidence type="ECO:0000313" key="6">
    <source>
        <dbReference type="Proteomes" id="UP000273536"/>
    </source>
</evidence>
<evidence type="ECO:0000313" key="2">
    <source>
        <dbReference type="EMBL" id="RMO35073.1"/>
    </source>
</evidence>
<evidence type="ECO:0000313" key="5">
    <source>
        <dbReference type="Proteomes" id="UP000272471"/>
    </source>
</evidence>
<evidence type="ECO:0000313" key="1">
    <source>
        <dbReference type="EMBL" id="KPC37905.1"/>
    </source>
</evidence>
<reference evidence="1 4" key="1">
    <citation type="submission" date="2015-07" db="EMBL/GenBank/DDBJ databases">
        <authorList>
            <person name="O'Brien H.E."/>
            <person name="Thakur S."/>
            <person name="Gong Y."/>
            <person name="Wang P.W."/>
            <person name="Guttman D.S."/>
        </authorList>
    </citation>
    <scope>NUCLEOTIDE SEQUENCE [LARGE SCALE GENOMIC DNA]</scope>
    <source>
        <strain evidence="1 4">BR1</strain>
    </source>
</reference>
<dbReference type="Proteomes" id="UP000037836">
    <property type="component" value="Unassembled WGS sequence"/>
</dbReference>
<evidence type="ECO:0000313" key="4">
    <source>
        <dbReference type="Proteomes" id="UP000037836"/>
    </source>
</evidence>
<evidence type="ECO:0000313" key="3">
    <source>
        <dbReference type="EMBL" id="RMQ13196.1"/>
    </source>
</evidence>
<proteinExistence type="predicted"/>
<accession>A0A3M4H2H8</accession>
<dbReference type="Proteomes" id="UP000273536">
    <property type="component" value="Unassembled WGS sequence"/>
</dbReference>
<dbReference type="AlphaFoldDB" id="A0A3M4H2H8"/>
<gene>
    <name evidence="1" type="ORF">AC496_4544</name>
    <name evidence="3" type="ORF">ALQ11_102323</name>
    <name evidence="2" type="ORF">ALQ42_102284</name>
</gene>
<protein>
    <submittedName>
        <fullName evidence="2">Uncharacterized protein</fullName>
    </submittedName>
</protein>
<reference evidence="5 6" key="3">
    <citation type="submission" date="2018-08" db="EMBL/GenBank/DDBJ databases">
        <title>Recombination of ecologically and evolutionarily significant loci maintains genetic cohesion in the Pseudomonas syringae species complex.</title>
        <authorList>
            <person name="Dillon M."/>
            <person name="Thakur S."/>
            <person name="Almeida R.N.D."/>
            <person name="Weir B.S."/>
            <person name="Guttman D.S."/>
        </authorList>
    </citation>
    <scope>NUCLEOTIDE SEQUENCE [LARGE SCALE GENOMIC DNA]</scope>
    <source>
        <strain evidence="3 5">ICMP 4182</strain>
        <strain evidence="2 6">ICMP 6372</strain>
    </source>
</reference>
<name>A0A3M4H2H8_PSESG</name>
<sequence length="47" mass="5308">MQSLFHCSHHITSYRSEYFQHGLAALMEEVACIIVSIAAFGQVMNVH</sequence>
<organism evidence="2 6">
    <name type="scientific">Pseudomonas savastanoi pv. glycinea</name>
    <name type="common">Pseudomonas syringae pv. glycinea</name>
    <dbReference type="NCBI Taxonomy" id="318"/>
    <lineage>
        <taxon>Bacteria</taxon>
        <taxon>Pseudomonadati</taxon>
        <taxon>Pseudomonadota</taxon>
        <taxon>Gammaproteobacteria</taxon>
        <taxon>Pseudomonadales</taxon>
        <taxon>Pseudomonadaceae</taxon>
        <taxon>Pseudomonas</taxon>
    </lineage>
</organism>
<dbReference type="Proteomes" id="UP000272471">
    <property type="component" value="Unassembled WGS sequence"/>
</dbReference>
<dbReference type="EMBL" id="RBQX01000219">
    <property type="protein sequence ID" value="RMQ13196.1"/>
    <property type="molecule type" value="Genomic_DNA"/>
</dbReference>